<dbReference type="EMBL" id="LSFL01000042">
    <property type="protein sequence ID" value="OBY61595.1"/>
    <property type="molecule type" value="Genomic_DNA"/>
</dbReference>
<dbReference type="KEGG" id="prn:BW723_11605"/>
<accession>A0A1B8TPP8</accession>
<dbReference type="InterPro" id="IPR045607">
    <property type="entry name" value="DUF6452"/>
</dbReference>
<gene>
    <name evidence="1" type="ORF">LPB301_16170</name>
</gene>
<dbReference type="PROSITE" id="PS51257">
    <property type="entry name" value="PROKAR_LIPOPROTEIN"/>
    <property type="match status" value="1"/>
</dbReference>
<protein>
    <submittedName>
        <fullName evidence="1">Uncharacterized protein</fullName>
    </submittedName>
</protein>
<organism evidence="1 2">
    <name type="scientific">Polaribacter reichenbachii</name>
    <dbReference type="NCBI Taxonomy" id="996801"/>
    <lineage>
        <taxon>Bacteria</taxon>
        <taxon>Pseudomonadati</taxon>
        <taxon>Bacteroidota</taxon>
        <taxon>Flavobacteriia</taxon>
        <taxon>Flavobacteriales</taxon>
        <taxon>Flavobacteriaceae</taxon>
    </lineage>
</organism>
<dbReference type="Pfam" id="PF20050">
    <property type="entry name" value="DUF6452"/>
    <property type="match status" value="1"/>
</dbReference>
<dbReference type="OrthoDB" id="663527at2"/>
<evidence type="ECO:0000313" key="2">
    <source>
        <dbReference type="Proteomes" id="UP000092612"/>
    </source>
</evidence>
<dbReference type="Proteomes" id="UP000092612">
    <property type="component" value="Unassembled WGS sequence"/>
</dbReference>
<comment type="caution">
    <text evidence="1">The sequence shown here is derived from an EMBL/GenBank/DDBJ whole genome shotgun (WGS) entry which is preliminary data.</text>
</comment>
<name>A0A1B8TPP8_9FLAO</name>
<reference evidence="2" key="1">
    <citation type="submission" date="2016-02" db="EMBL/GenBank/DDBJ databases">
        <title>Paenibacillus sp. LPB0068, isolated from Crassostrea gigas.</title>
        <authorList>
            <person name="Shin S.-K."/>
            <person name="Yi H."/>
        </authorList>
    </citation>
    <scope>NUCLEOTIDE SEQUENCE [LARGE SCALE GENOMIC DNA]</scope>
    <source>
        <strain evidence="2">KCTC 23969</strain>
    </source>
</reference>
<keyword evidence="2" id="KW-1185">Reference proteome</keyword>
<dbReference type="STRING" id="996801.BW723_11605"/>
<dbReference type="RefSeq" id="WP_068364624.1">
    <property type="nucleotide sequence ID" value="NZ_CP019337.1"/>
</dbReference>
<evidence type="ECO:0000313" key="1">
    <source>
        <dbReference type="EMBL" id="OBY61595.1"/>
    </source>
</evidence>
<sequence length="150" mass="17207">MRKIFGFLFLMVIIISGCEKDDFCIKNPVTPKLILRFYDDADRSTIKTADDLYVWSGTKDSIFENISTDSLVIPLNTNTNQTIYSLSKGDVVEQFTIDYTPENEYVSRSCGYKIIFNNVSFTTDNSWITDFTQIETAIDNQNTAHVQVFH</sequence>
<proteinExistence type="predicted"/>
<dbReference type="AlphaFoldDB" id="A0A1B8TPP8"/>